<evidence type="ECO:0000256" key="5">
    <source>
        <dbReference type="ARBA" id="ARBA00022833"/>
    </source>
</evidence>
<keyword evidence="8" id="KW-0804">Transcription</keyword>
<feature type="region of interest" description="Disordered" evidence="11">
    <location>
        <begin position="71"/>
        <end position="194"/>
    </location>
</feature>
<dbReference type="GO" id="GO:0000785">
    <property type="term" value="C:chromatin"/>
    <property type="evidence" value="ECO:0007669"/>
    <property type="project" value="TreeGrafter"/>
</dbReference>
<sequence length="270" mass="29592">MSSDRSHKQRPQDVTLPPISQIFILLREDLIYPYLLYDPPTLKKINEAHDTSYHSPEAPSLQAPRMNRSRYDQLAPSGSSTYPPPPISRGASYSASSSYQPSGMTMPASSAGMYQDRSGSRHIGVPSMSYGPSPYSYAPSPAQSSHYPAPGSGSSRSSDGGSRGDGYSASGHYSSLNPAAGQRPHASDESQSKTNKYECRYCGKGFLRPSALKIHIISHTGDKDYVCPEENCGRRFGVRSNMLRHIRLVHQNSHSQSSGEELSKDDEWSE</sequence>
<keyword evidence="2" id="KW-0479">Metal-binding</keyword>
<dbReference type="InterPro" id="IPR036236">
    <property type="entry name" value="Znf_C2H2_sf"/>
</dbReference>
<dbReference type="AlphaFoldDB" id="A0AA38P812"/>
<evidence type="ECO:0000256" key="7">
    <source>
        <dbReference type="ARBA" id="ARBA00023125"/>
    </source>
</evidence>
<dbReference type="SMART" id="SM00355">
    <property type="entry name" value="ZnF_C2H2"/>
    <property type="match status" value="2"/>
</dbReference>
<feature type="compositionally biased region" description="Polar residues" evidence="11">
    <location>
        <begin position="250"/>
        <end position="260"/>
    </location>
</feature>
<feature type="region of interest" description="Disordered" evidence="11">
    <location>
        <begin position="249"/>
        <end position="270"/>
    </location>
</feature>
<evidence type="ECO:0000256" key="11">
    <source>
        <dbReference type="SAM" id="MobiDB-lite"/>
    </source>
</evidence>
<proteinExistence type="predicted"/>
<evidence type="ECO:0000259" key="12">
    <source>
        <dbReference type="PROSITE" id="PS50157"/>
    </source>
</evidence>
<evidence type="ECO:0000313" key="13">
    <source>
        <dbReference type="EMBL" id="KAJ3838010.1"/>
    </source>
</evidence>
<dbReference type="GO" id="GO:0031519">
    <property type="term" value="C:PcG protein complex"/>
    <property type="evidence" value="ECO:0007669"/>
    <property type="project" value="TreeGrafter"/>
</dbReference>
<reference evidence="13" key="1">
    <citation type="submission" date="2022-08" db="EMBL/GenBank/DDBJ databases">
        <authorList>
            <consortium name="DOE Joint Genome Institute"/>
            <person name="Min B."/>
            <person name="Riley R."/>
            <person name="Sierra-Patev S."/>
            <person name="Naranjo-Ortiz M."/>
            <person name="Looney B."/>
            <person name="Konkel Z."/>
            <person name="Slot J.C."/>
            <person name="Sakamoto Y."/>
            <person name="Steenwyk J.L."/>
            <person name="Rokas A."/>
            <person name="Carro J."/>
            <person name="Camarero S."/>
            <person name="Ferreira P."/>
            <person name="Molpeceres G."/>
            <person name="Ruiz-Duenas F.J."/>
            <person name="Serrano A."/>
            <person name="Henrissat B."/>
            <person name="Drula E."/>
            <person name="Hughes K.W."/>
            <person name="Mata J.L."/>
            <person name="Ishikawa N.K."/>
            <person name="Vargas-Isla R."/>
            <person name="Ushijima S."/>
            <person name="Smith C.A."/>
            <person name="Ahrendt S."/>
            <person name="Andreopoulos W."/>
            <person name="He G."/>
            <person name="Labutti K."/>
            <person name="Lipzen A."/>
            <person name="Ng V."/>
            <person name="Sandor L."/>
            <person name="Barry K."/>
            <person name="Martinez A.T."/>
            <person name="Xiao Y."/>
            <person name="Gibbons J.G."/>
            <person name="Terashima K."/>
            <person name="Hibbett D.S."/>
            <person name="Grigoriev I.V."/>
        </authorList>
    </citation>
    <scope>NUCLEOTIDE SEQUENCE</scope>
    <source>
        <strain evidence="13">TFB9207</strain>
    </source>
</reference>
<keyword evidence="14" id="KW-1185">Reference proteome</keyword>
<feature type="domain" description="C2H2-type" evidence="12">
    <location>
        <begin position="197"/>
        <end position="224"/>
    </location>
</feature>
<comment type="caution">
    <text evidence="13">The sequence shown here is derived from an EMBL/GenBank/DDBJ whole genome shotgun (WGS) entry which is preliminary data.</text>
</comment>
<keyword evidence="4 10" id="KW-0863">Zinc-finger</keyword>
<keyword evidence="9" id="KW-0539">Nucleus</keyword>
<accession>A0AA38P812</accession>
<comment type="subcellular location">
    <subcellularLocation>
        <location evidence="1">Nucleus</location>
    </subcellularLocation>
</comment>
<evidence type="ECO:0000313" key="14">
    <source>
        <dbReference type="Proteomes" id="UP001163846"/>
    </source>
</evidence>
<dbReference type="GO" id="GO:0000978">
    <property type="term" value="F:RNA polymerase II cis-regulatory region sequence-specific DNA binding"/>
    <property type="evidence" value="ECO:0007669"/>
    <property type="project" value="TreeGrafter"/>
</dbReference>
<keyword evidence="6" id="KW-0805">Transcription regulation</keyword>
<dbReference type="Gene3D" id="3.30.160.60">
    <property type="entry name" value="Classic Zinc Finger"/>
    <property type="match status" value="2"/>
</dbReference>
<organism evidence="13 14">
    <name type="scientific">Lentinula raphanica</name>
    <dbReference type="NCBI Taxonomy" id="153919"/>
    <lineage>
        <taxon>Eukaryota</taxon>
        <taxon>Fungi</taxon>
        <taxon>Dikarya</taxon>
        <taxon>Basidiomycota</taxon>
        <taxon>Agaricomycotina</taxon>
        <taxon>Agaricomycetes</taxon>
        <taxon>Agaricomycetidae</taxon>
        <taxon>Agaricales</taxon>
        <taxon>Marasmiineae</taxon>
        <taxon>Omphalotaceae</taxon>
        <taxon>Lentinula</taxon>
    </lineage>
</organism>
<keyword evidence="7" id="KW-0238">DNA-binding</keyword>
<evidence type="ECO:0000256" key="9">
    <source>
        <dbReference type="ARBA" id="ARBA00023242"/>
    </source>
</evidence>
<evidence type="ECO:0000256" key="6">
    <source>
        <dbReference type="ARBA" id="ARBA00023015"/>
    </source>
</evidence>
<dbReference type="FunFam" id="3.30.160.60:FF:001228">
    <property type="entry name" value="Zinc finger protein 236"/>
    <property type="match status" value="1"/>
</dbReference>
<dbReference type="Pfam" id="PF00096">
    <property type="entry name" value="zf-C2H2"/>
    <property type="match status" value="2"/>
</dbReference>
<evidence type="ECO:0000256" key="2">
    <source>
        <dbReference type="ARBA" id="ARBA00022723"/>
    </source>
</evidence>
<feature type="compositionally biased region" description="Low complexity" evidence="11">
    <location>
        <begin position="126"/>
        <end position="171"/>
    </location>
</feature>
<dbReference type="Proteomes" id="UP001163846">
    <property type="component" value="Unassembled WGS sequence"/>
</dbReference>
<evidence type="ECO:0000256" key="8">
    <source>
        <dbReference type="ARBA" id="ARBA00023163"/>
    </source>
</evidence>
<evidence type="ECO:0000256" key="3">
    <source>
        <dbReference type="ARBA" id="ARBA00022737"/>
    </source>
</evidence>
<dbReference type="PANTHER" id="PTHR14003:SF20">
    <property type="entry name" value="FINGER DOMAIN PROTEIN, PUTATIVE (AFU_ORTHOLOGUE AFUA_4G10380)-RELATED"/>
    <property type="match status" value="1"/>
</dbReference>
<dbReference type="InterPro" id="IPR013087">
    <property type="entry name" value="Znf_C2H2_type"/>
</dbReference>
<keyword evidence="5" id="KW-0862">Zinc</keyword>
<dbReference type="SUPFAM" id="SSF57667">
    <property type="entry name" value="beta-beta-alpha zinc fingers"/>
    <property type="match status" value="1"/>
</dbReference>
<gene>
    <name evidence="13" type="ORF">F5878DRAFT_642317</name>
</gene>
<keyword evidence="3" id="KW-0677">Repeat</keyword>
<dbReference type="PROSITE" id="PS00028">
    <property type="entry name" value="ZINC_FINGER_C2H2_1"/>
    <property type="match status" value="2"/>
</dbReference>
<feature type="domain" description="C2H2-type" evidence="12">
    <location>
        <begin position="225"/>
        <end position="255"/>
    </location>
</feature>
<protein>
    <recommendedName>
        <fullName evidence="12">C2H2-type domain-containing protein</fullName>
    </recommendedName>
</protein>
<dbReference type="EMBL" id="MU806208">
    <property type="protein sequence ID" value="KAJ3838010.1"/>
    <property type="molecule type" value="Genomic_DNA"/>
</dbReference>
<dbReference type="PROSITE" id="PS50157">
    <property type="entry name" value="ZINC_FINGER_C2H2_2"/>
    <property type="match status" value="2"/>
</dbReference>
<name>A0AA38P812_9AGAR</name>
<dbReference type="GO" id="GO:0005667">
    <property type="term" value="C:transcription regulator complex"/>
    <property type="evidence" value="ECO:0007669"/>
    <property type="project" value="TreeGrafter"/>
</dbReference>
<evidence type="ECO:0000256" key="10">
    <source>
        <dbReference type="PROSITE-ProRule" id="PRU00042"/>
    </source>
</evidence>
<feature type="compositionally biased region" description="Basic and acidic residues" evidence="11">
    <location>
        <begin position="261"/>
        <end position="270"/>
    </location>
</feature>
<dbReference type="PANTHER" id="PTHR14003">
    <property type="entry name" value="TRANSCRIPTIONAL REPRESSOR PROTEIN YY"/>
    <property type="match status" value="1"/>
</dbReference>
<feature type="compositionally biased region" description="Basic and acidic residues" evidence="11">
    <location>
        <begin position="185"/>
        <end position="194"/>
    </location>
</feature>
<evidence type="ECO:0000256" key="4">
    <source>
        <dbReference type="ARBA" id="ARBA00022771"/>
    </source>
</evidence>
<dbReference type="GO" id="GO:0008270">
    <property type="term" value="F:zinc ion binding"/>
    <property type="evidence" value="ECO:0007669"/>
    <property type="project" value="UniProtKB-KW"/>
</dbReference>
<dbReference type="GO" id="GO:0000981">
    <property type="term" value="F:DNA-binding transcription factor activity, RNA polymerase II-specific"/>
    <property type="evidence" value="ECO:0007669"/>
    <property type="project" value="TreeGrafter"/>
</dbReference>
<evidence type="ECO:0000256" key="1">
    <source>
        <dbReference type="ARBA" id="ARBA00004123"/>
    </source>
</evidence>